<protein>
    <submittedName>
        <fullName evidence="2">Chorein N-terminal domain-containing protein</fullName>
    </submittedName>
</protein>
<sequence>MVSLIKNQIIKHLSVFAKNLKPDQISLEVLSGTGELRNIVLNEDVLAEKLELPPFLKIRRAECNRLKVKIPWTKLNSSPVKIIIDELTVALELGPGKATDPPKKTAVSTSYGFADRVVEGLSLKINVVDISFESESFSGSLWLSPLVVESKNPLWQDVNNLKKSRLSDPSCHQVIFFKQVAWNLMKIQAFAHARGNSDRGKRLNSPLRLITQGGKCRIAIKKDSNDGSLLAGRIQMIFDDIHWVATLAEIRSFIAFQKHIVSLAKASSQVSDNPFLVDYSAKSRSQQRTIPNPAIKSTIFKQFDVGQTSHHVYINKVYLTLIDDSSIESDYPENWNIKSGAIQVTLEKIAIDFYLQNIISDERRYWVRYSTPNSFTAFCGNELDRYLTTLSIGMDPNARDRLNRLWSTLTSQTLVIRIDDVIIECVSEQSTKRDDLQDVYTSKTSAKFAMPQNTPSFHFEFSSYFFPGSTTPEPPPNHAHIILGPGNCLIDNRTIRWLLYVVDNISRTLDIEDTSVDNALVCARIDLLMPKLIIPCPQVNDARFPERFVVNVSTVTVSNRALENETFSIENIFQQLKDDNIGFISRFEGQHSEELRSHVLQTKQVATELATNGATLDLLPTRWYLSTSPLWIEAVLPAGEPGTKGLNGLTVVSDIMLAGCIDAKLPNIYLAIEPLNSLNVVVDHFQFLQFMRVQKSIGDLLEQIEFDKKFFADKNGVPVSDSPLALYCFCHEINVSVILPVGLAPSPYDLNSFVKSDTVNSLSSGWSVYLDDKKH</sequence>
<evidence type="ECO:0000313" key="2">
    <source>
        <dbReference type="WBParaSite" id="JU765_v2.g889.t1"/>
    </source>
</evidence>
<proteinExistence type="predicted"/>
<name>A0AC34RQ42_9BILA</name>
<dbReference type="WBParaSite" id="JU765_v2.g889.t1">
    <property type="protein sequence ID" value="JU765_v2.g889.t1"/>
    <property type="gene ID" value="JU765_v2.g889"/>
</dbReference>
<organism evidence="1 2">
    <name type="scientific">Panagrolaimus sp. JU765</name>
    <dbReference type="NCBI Taxonomy" id="591449"/>
    <lineage>
        <taxon>Eukaryota</taxon>
        <taxon>Metazoa</taxon>
        <taxon>Ecdysozoa</taxon>
        <taxon>Nematoda</taxon>
        <taxon>Chromadorea</taxon>
        <taxon>Rhabditida</taxon>
        <taxon>Tylenchina</taxon>
        <taxon>Panagrolaimomorpha</taxon>
        <taxon>Panagrolaimoidea</taxon>
        <taxon>Panagrolaimidae</taxon>
        <taxon>Panagrolaimus</taxon>
    </lineage>
</organism>
<evidence type="ECO:0000313" key="1">
    <source>
        <dbReference type="Proteomes" id="UP000887576"/>
    </source>
</evidence>
<dbReference type="Proteomes" id="UP000887576">
    <property type="component" value="Unplaced"/>
</dbReference>
<reference evidence="2" key="1">
    <citation type="submission" date="2022-11" db="UniProtKB">
        <authorList>
            <consortium name="WormBaseParasite"/>
        </authorList>
    </citation>
    <scope>IDENTIFICATION</scope>
</reference>
<accession>A0AC34RQ42</accession>